<dbReference type="AlphaFoldDB" id="A0A9X1CQB0"/>
<keyword evidence="1" id="KW-1133">Transmembrane helix</keyword>
<feature type="transmembrane region" description="Helical" evidence="1">
    <location>
        <begin position="38"/>
        <end position="59"/>
    </location>
</feature>
<comment type="caution">
    <text evidence="2">The sequence shown here is derived from an EMBL/GenBank/DDBJ whole genome shotgun (WGS) entry which is preliminary data.</text>
</comment>
<keyword evidence="1" id="KW-0472">Membrane</keyword>
<protein>
    <recommendedName>
        <fullName evidence="4">EamA domain-containing protein</fullName>
    </recommendedName>
</protein>
<reference evidence="2" key="1">
    <citation type="submission" date="2021-04" db="EMBL/GenBank/DDBJ databases">
        <title>Genomic characterization of endocarditis-associated Neisseria elongata subsp. nitroreducens.</title>
        <authorList>
            <person name="Schorner M."/>
            <person name="Passarelli-Araujo H."/>
            <person name="Scheffer M."/>
            <person name="Barazzetti F."/>
            <person name="Martins J."/>
            <person name="Machado H."/>
            <person name="Palmeiro J."/>
            <person name="Bazzo M."/>
        </authorList>
    </citation>
    <scope>NUCLEOTIDE SEQUENCE</scope>
    <source>
        <strain evidence="2">Nel_M001</strain>
    </source>
</reference>
<feature type="transmembrane region" description="Helical" evidence="1">
    <location>
        <begin position="97"/>
        <end position="117"/>
    </location>
</feature>
<dbReference type="EMBL" id="JAGJWT010000001">
    <property type="protein sequence ID" value="MBS9339527.1"/>
    <property type="molecule type" value="Genomic_DNA"/>
</dbReference>
<organism evidence="2 3">
    <name type="scientific">Neisseria elongata subsp. nitroreducens</name>
    <dbReference type="NCBI Taxonomy" id="90367"/>
    <lineage>
        <taxon>Bacteria</taxon>
        <taxon>Pseudomonadati</taxon>
        <taxon>Pseudomonadota</taxon>
        <taxon>Betaproteobacteria</taxon>
        <taxon>Neisseriales</taxon>
        <taxon>Neisseriaceae</taxon>
        <taxon>Neisseria</taxon>
    </lineage>
</organism>
<keyword evidence="1" id="KW-0812">Transmembrane</keyword>
<gene>
    <name evidence="2" type="ORF">J8641_01545</name>
</gene>
<accession>A0A9X1CQB0</accession>
<dbReference type="InterPro" id="IPR037185">
    <property type="entry name" value="EmrE-like"/>
</dbReference>
<dbReference type="Proteomes" id="UP000708805">
    <property type="component" value="Unassembled WGS sequence"/>
</dbReference>
<dbReference type="RefSeq" id="WP_214037149.1">
    <property type="nucleotide sequence ID" value="NZ_JAGJWT010000001.1"/>
</dbReference>
<evidence type="ECO:0000313" key="2">
    <source>
        <dbReference type="EMBL" id="MBS9339527.1"/>
    </source>
</evidence>
<proteinExistence type="predicted"/>
<evidence type="ECO:0000313" key="3">
    <source>
        <dbReference type="Proteomes" id="UP000708805"/>
    </source>
</evidence>
<evidence type="ECO:0008006" key="4">
    <source>
        <dbReference type="Google" id="ProtNLM"/>
    </source>
</evidence>
<dbReference type="Gene3D" id="1.10.3730.20">
    <property type="match status" value="1"/>
</dbReference>
<feature type="transmembrane region" description="Helical" evidence="1">
    <location>
        <begin position="124"/>
        <end position="141"/>
    </location>
</feature>
<sequence>MKPLLFCLLTAAIGNCLYHLGLKSADIQGNPMRALSLYYASAFILSLAASPFFGPLKLSDGLISAAADWRIWLVAAGMVLIELGFFLAYRSGGSPQWSGVAVNGTAALLLVPLGILLFHEQFSVQKVLGIVLTLSGIYFLASK</sequence>
<dbReference type="SUPFAM" id="SSF103481">
    <property type="entry name" value="Multidrug resistance efflux transporter EmrE"/>
    <property type="match status" value="1"/>
</dbReference>
<feature type="transmembrane region" description="Helical" evidence="1">
    <location>
        <begin position="71"/>
        <end position="91"/>
    </location>
</feature>
<evidence type="ECO:0000256" key="1">
    <source>
        <dbReference type="SAM" id="Phobius"/>
    </source>
</evidence>
<name>A0A9X1CQB0_NEIEL</name>